<accession>A0A9Q0GNX1</accession>
<dbReference type="AlphaFoldDB" id="A0A9Q0GNX1"/>
<organism evidence="1 2">
    <name type="scientific">Protea cynaroides</name>
    <dbReference type="NCBI Taxonomy" id="273540"/>
    <lineage>
        <taxon>Eukaryota</taxon>
        <taxon>Viridiplantae</taxon>
        <taxon>Streptophyta</taxon>
        <taxon>Embryophyta</taxon>
        <taxon>Tracheophyta</taxon>
        <taxon>Spermatophyta</taxon>
        <taxon>Magnoliopsida</taxon>
        <taxon>Proteales</taxon>
        <taxon>Proteaceae</taxon>
        <taxon>Protea</taxon>
    </lineage>
</organism>
<keyword evidence="2" id="KW-1185">Reference proteome</keyword>
<evidence type="ECO:0000313" key="2">
    <source>
        <dbReference type="Proteomes" id="UP001141806"/>
    </source>
</evidence>
<protein>
    <submittedName>
        <fullName evidence="1">Uncharacterized protein</fullName>
    </submittedName>
</protein>
<name>A0A9Q0GNX1_9MAGN</name>
<sequence>MGGKVTTPSRADLEYNPHSLSTHELNCNPTLTLKLGLGQLLHYVRMFVREDKEKIKVTIGNNYCQDVYCSHSLAMFTVGKKTNSLPSSSATPAAAAPVTGSWTKLSIHSKGL</sequence>
<proteinExistence type="predicted"/>
<evidence type="ECO:0000313" key="1">
    <source>
        <dbReference type="EMBL" id="KAJ4951382.1"/>
    </source>
</evidence>
<dbReference type="Proteomes" id="UP001141806">
    <property type="component" value="Unassembled WGS sequence"/>
</dbReference>
<gene>
    <name evidence="1" type="ORF">NE237_028214</name>
</gene>
<dbReference type="EMBL" id="JAMYWD010000012">
    <property type="protein sequence ID" value="KAJ4951382.1"/>
    <property type="molecule type" value="Genomic_DNA"/>
</dbReference>
<comment type="caution">
    <text evidence="1">The sequence shown here is derived from an EMBL/GenBank/DDBJ whole genome shotgun (WGS) entry which is preliminary data.</text>
</comment>
<reference evidence="1" key="1">
    <citation type="journal article" date="2023" name="Plant J.">
        <title>The genome of the king protea, Protea cynaroides.</title>
        <authorList>
            <person name="Chang J."/>
            <person name="Duong T.A."/>
            <person name="Schoeman C."/>
            <person name="Ma X."/>
            <person name="Roodt D."/>
            <person name="Barker N."/>
            <person name="Li Z."/>
            <person name="Van de Peer Y."/>
            <person name="Mizrachi E."/>
        </authorList>
    </citation>
    <scope>NUCLEOTIDE SEQUENCE</scope>
    <source>
        <tissue evidence="1">Young leaves</tissue>
    </source>
</reference>